<proteinExistence type="predicted"/>
<dbReference type="Gene3D" id="3.30.70.2970">
    <property type="entry name" value="Protein of unknown function (DUF541), domain 2"/>
    <property type="match status" value="1"/>
</dbReference>
<dbReference type="InterPro" id="IPR007497">
    <property type="entry name" value="SIMPL/DUF541"/>
</dbReference>
<keyword evidence="3" id="KW-1185">Reference proteome</keyword>
<evidence type="ECO:0000313" key="3">
    <source>
        <dbReference type="Proteomes" id="UP000309668"/>
    </source>
</evidence>
<dbReference type="EMBL" id="VCAO01000001">
    <property type="protein sequence ID" value="TMM50142.1"/>
    <property type="molecule type" value="Genomic_DNA"/>
</dbReference>
<evidence type="ECO:0000313" key="2">
    <source>
        <dbReference type="EMBL" id="TMM50142.1"/>
    </source>
</evidence>
<feature type="chain" id="PRO_5024360639" evidence="1">
    <location>
        <begin position="23"/>
        <end position="264"/>
    </location>
</feature>
<sequence>MRKALPLLLAGIAAALPLAPLAAQNVAGTEITAGHTLLTVNGEGKTLREPELAVFSAGVTTQGASAAEALGENSRKMSQVIASLKRAGIAERDIQTSNLSISPVYANPERDAMMAARASGQPYIAPSPENRVPRIISYTANNTVSVRQRKLGDYGKVIDTLATAGANQINGPAFQMDDPEPALNEARRDAVRSARAKAELYASAAGLRIVRVVSISESGGYYGRPPQMFGESARMAAPPPPPAPIQPGEMQMSANVSIQYELAP</sequence>
<dbReference type="PANTHER" id="PTHR34387:SF1">
    <property type="entry name" value="PERIPLASMIC IMMUNOGENIC PROTEIN"/>
    <property type="match status" value="1"/>
</dbReference>
<organism evidence="2 3">
    <name type="scientific">Qipengyuania marisflavi</name>
    <dbReference type="NCBI Taxonomy" id="2486356"/>
    <lineage>
        <taxon>Bacteria</taxon>
        <taxon>Pseudomonadati</taxon>
        <taxon>Pseudomonadota</taxon>
        <taxon>Alphaproteobacteria</taxon>
        <taxon>Sphingomonadales</taxon>
        <taxon>Erythrobacteraceae</taxon>
        <taxon>Qipengyuania</taxon>
    </lineage>
</organism>
<gene>
    <name evidence="2" type="ORF">FEV51_02830</name>
</gene>
<feature type="signal peptide" evidence="1">
    <location>
        <begin position="1"/>
        <end position="22"/>
    </location>
</feature>
<evidence type="ECO:0000256" key="1">
    <source>
        <dbReference type="SAM" id="SignalP"/>
    </source>
</evidence>
<keyword evidence="1" id="KW-0732">Signal</keyword>
<name>A0A5S3P9F3_9SPHN</name>
<protein>
    <submittedName>
        <fullName evidence="2">DUF541 domain-containing protein</fullName>
    </submittedName>
</protein>
<dbReference type="PANTHER" id="PTHR34387">
    <property type="entry name" value="SLR1258 PROTEIN"/>
    <property type="match status" value="1"/>
</dbReference>
<accession>A0A5S3P9F3</accession>
<dbReference type="OrthoDB" id="9813144at2"/>
<dbReference type="InterPro" id="IPR052022">
    <property type="entry name" value="26kDa_periplasmic_antigen"/>
</dbReference>
<dbReference type="Pfam" id="PF04402">
    <property type="entry name" value="SIMPL"/>
    <property type="match status" value="1"/>
</dbReference>
<comment type="caution">
    <text evidence="2">The sequence shown here is derived from an EMBL/GenBank/DDBJ whole genome shotgun (WGS) entry which is preliminary data.</text>
</comment>
<dbReference type="Proteomes" id="UP000309668">
    <property type="component" value="Unassembled WGS sequence"/>
</dbReference>
<dbReference type="AlphaFoldDB" id="A0A5S3P9F3"/>
<dbReference type="GO" id="GO:0006974">
    <property type="term" value="P:DNA damage response"/>
    <property type="evidence" value="ECO:0007669"/>
    <property type="project" value="TreeGrafter"/>
</dbReference>
<reference evidence="2 3" key="1">
    <citation type="submission" date="2019-05" db="EMBL/GenBank/DDBJ databases">
        <title>Erythrobacter marisflavi sp. nov., isolated from isolated from water of an estuary environment.</title>
        <authorList>
            <person name="Yoon J.-H."/>
        </authorList>
    </citation>
    <scope>NUCLEOTIDE SEQUENCE [LARGE SCALE GENOMIC DNA]</scope>
    <source>
        <strain evidence="2 3">KEM-5</strain>
    </source>
</reference>
<dbReference type="Gene3D" id="3.30.110.170">
    <property type="entry name" value="Protein of unknown function (DUF541), domain 1"/>
    <property type="match status" value="1"/>
</dbReference>
<dbReference type="RefSeq" id="WP_138615701.1">
    <property type="nucleotide sequence ID" value="NZ_VCAO01000001.1"/>
</dbReference>